<dbReference type="SUPFAM" id="SSF55874">
    <property type="entry name" value="ATPase domain of HSP90 chaperone/DNA topoisomerase II/histidine kinase"/>
    <property type="match status" value="1"/>
</dbReference>
<dbReference type="InterPro" id="IPR036890">
    <property type="entry name" value="HATPase_C_sf"/>
</dbReference>
<dbReference type="EMBL" id="JAJNDB010000001">
    <property type="protein sequence ID" value="MCD2192134.1"/>
    <property type="molecule type" value="Genomic_DNA"/>
</dbReference>
<dbReference type="Gene3D" id="1.20.5.1930">
    <property type="match status" value="1"/>
</dbReference>
<comment type="caution">
    <text evidence="6">The sequence shown here is derived from an EMBL/GenBank/DDBJ whole genome shotgun (WGS) entry which is preliminary data.</text>
</comment>
<keyword evidence="4" id="KW-1133">Transmembrane helix</keyword>
<dbReference type="GO" id="GO:0005524">
    <property type="term" value="F:ATP binding"/>
    <property type="evidence" value="ECO:0007669"/>
    <property type="project" value="UniProtKB-KW"/>
</dbReference>
<dbReference type="SMART" id="SM00387">
    <property type="entry name" value="HATPase_c"/>
    <property type="match status" value="1"/>
</dbReference>
<dbReference type="InterPro" id="IPR003594">
    <property type="entry name" value="HATPase_dom"/>
</dbReference>
<sequence>MAAGDLQEPAAPPTVEVVGARVTRSDRRGRTSAVRLVAGFIAAGVLVTVGLALAVALIARERATAAATQQVTQIAFVTAKGAIEPQLTDGVLAGDPAALAALDTTVRRSVLAGSLVRVMIWDASGKVLYSDDPALVGRSFDLEDRERVALAGGGQGTEISDPSRPENATEAPFGQVLEVYTGIRSVSGTPLLYETDFRDDAVSDAGWDAWRTVAPLSVAALVVLELVQVPLVVMLVRRLRARERQRDRLLHHAVEASTAERRRIAEELRDGVVSELTRITYALDASRMKGPVDPDARGVVADAASRLRESAGALCSLLVDICPPDLTEEGLDPALRELAGGLQRRGIGVAVSLDGVGGAGPDEAALLYRAAQEALRNVVSHSGAEHVDLSLAAERGRWRLVVDDDGHGFDDHARAARSGDGHAGLHAIGDLIADMGGTLTVRAAPGQGTRVEVVLPRS</sequence>
<evidence type="ECO:0000256" key="1">
    <source>
        <dbReference type="ARBA" id="ARBA00022679"/>
    </source>
</evidence>
<keyword evidence="4" id="KW-0812">Transmembrane</keyword>
<evidence type="ECO:0000256" key="2">
    <source>
        <dbReference type="ARBA" id="ARBA00022777"/>
    </source>
</evidence>
<dbReference type="InterPro" id="IPR050482">
    <property type="entry name" value="Sensor_HK_TwoCompSys"/>
</dbReference>
<protein>
    <submittedName>
        <fullName evidence="6">ATP-binding protein</fullName>
    </submittedName>
</protein>
<proteinExistence type="predicted"/>
<evidence type="ECO:0000256" key="3">
    <source>
        <dbReference type="ARBA" id="ARBA00023012"/>
    </source>
</evidence>
<evidence type="ECO:0000259" key="5">
    <source>
        <dbReference type="SMART" id="SM00387"/>
    </source>
</evidence>
<keyword evidence="6" id="KW-0067">ATP-binding</keyword>
<reference evidence="6 7" key="1">
    <citation type="submission" date="2021-11" db="EMBL/GenBank/DDBJ databases">
        <title>Draft genome sequence of Actinomycetospora sp. SF1 isolated from the rhizosphere soil.</title>
        <authorList>
            <person name="Duangmal K."/>
            <person name="Chantavorakit T."/>
        </authorList>
    </citation>
    <scope>NUCLEOTIDE SEQUENCE [LARGE SCALE GENOMIC DNA]</scope>
    <source>
        <strain evidence="6 7">TBRC 5722</strain>
    </source>
</reference>
<keyword evidence="6" id="KW-0547">Nucleotide-binding</keyword>
<dbReference type="CDD" id="cd16917">
    <property type="entry name" value="HATPase_UhpB-NarQ-NarX-like"/>
    <property type="match status" value="1"/>
</dbReference>
<keyword evidence="4" id="KW-0472">Membrane</keyword>
<dbReference type="Gene3D" id="3.30.565.10">
    <property type="entry name" value="Histidine kinase-like ATPase, C-terminal domain"/>
    <property type="match status" value="1"/>
</dbReference>
<keyword evidence="1" id="KW-0808">Transferase</keyword>
<dbReference type="Pfam" id="PF02518">
    <property type="entry name" value="HATPase_c"/>
    <property type="match status" value="1"/>
</dbReference>
<dbReference type="PANTHER" id="PTHR24421">
    <property type="entry name" value="NITRATE/NITRITE SENSOR PROTEIN NARX-RELATED"/>
    <property type="match status" value="1"/>
</dbReference>
<organism evidence="6 7">
    <name type="scientific">Actinomycetospora endophytica</name>
    <dbReference type="NCBI Taxonomy" id="2291215"/>
    <lineage>
        <taxon>Bacteria</taxon>
        <taxon>Bacillati</taxon>
        <taxon>Actinomycetota</taxon>
        <taxon>Actinomycetes</taxon>
        <taxon>Pseudonocardiales</taxon>
        <taxon>Pseudonocardiaceae</taxon>
        <taxon>Actinomycetospora</taxon>
    </lineage>
</organism>
<keyword evidence="7" id="KW-1185">Reference proteome</keyword>
<evidence type="ECO:0000313" key="7">
    <source>
        <dbReference type="Proteomes" id="UP001199469"/>
    </source>
</evidence>
<gene>
    <name evidence="6" type="ORF">LQ327_01840</name>
</gene>
<dbReference type="Proteomes" id="UP001199469">
    <property type="component" value="Unassembled WGS sequence"/>
</dbReference>
<evidence type="ECO:0000256" key="4">
    <source>
        <dbReference type="SAM" id="Phobius"/>
    </source>
</evidence>
<keyword evidence="2" id="KW-0418">Kinase</keyword>
<dbReference type="RefSeq" id="WP_230729823.1">
    <property type="nucleotide sequence ID" value="NZ_JAJNDB010000001.1"/>
</dbReference>
<name>A0ABS8P1M4_9PSEU</name>
<dbReference type="Gene3D" id="3.30.450.20">
    <property type="entry name" value="PAS domain"/>
    <property type="match status" value="1"/>
</dbReference>
<keyword evidence="3" id="KW-0902">Two-component regulatory system</keyword>
<evidence type="ECO:0000313" key="6">
    <source>
        <dbReference type="EMBL" id="MCD2192134.1"/>
    </source>
</evidence>
<accession>A0ABS8P1M4</accession>
<feature type="transmembrane region" description="Helical" evidence="4">
    <location>
        <begin position="33"/>
        <end position="59"/>
    </location>
</feature>
<feature type="domain" description="Histidine kinase/HSP90-like ATPase" evidence="5">
    <location>
        <begin position="362"/>
        <end position="458"/>
    </location>
</feature>